<dbReference type="InterPro" id="IPR015422">
    <property type="entry name" value="PyrdxlP-dep_Trfase_small"/>
</dbReference>
<dbReference type="OrthoDB" id="639767at2759"/>
<accession>O45138</accession>
<dbReference type="OMA" id="NPGFNWS"/>
<dbReference type="SUPFAM" id="SSF53383">
    <property type="entry name" value="PLP-dependent transferases"/>
    <property type="match status" value="1"/>
</dbReference>
<evidence type="ECO:0000256" key="2">
    <source>
        <dbReference type="ARBA" id="ARBA00009533"/>
    </source>
</evidence>
<organism evidence="13 14">
    <name type="scientific">Caenorhabditis elegans</name>
    <dbReference type="NCBI Taxonomy" id="6239"/>
    <lineage>
        <taxon>Eukaryota</taxon>
        <taxon>Metazoa</taxon>
        <taxon>Ecdysozoa</taxon>
        <taxon>Nematoda</taxon>
        <taxon>Chromadorea</taxon>
        <taxon>Rhabditida</taxon>
        <taxon>Rhabditina</taxon>
        <taxon>Rhabditomorpha</taxon>
        <taxon>Rhabditoidea</taxon>
        <taxon>Rhabditidae</taxon>
        <taxon>Peloderinae</taxon>
        <taxon>Caenorhabditis</taxon>
    </lineage>
</organism>
<comment type="similarity">
    <text evidence="2 12">Belongs to the group II decarboxylase family.</text>
</comment>
<dbReference type="InterPro" id="IPR015421">
    <property type="entry name" value="PyrdxlP-dep_Trfase_major"/>
</dbReference>
<dbReference type="GO" id="GO:0006520">
    <property type="term" value="P:amino acid metabolic process"/>
    <property type="evidence" value="ECO:0007669"/>
    <property type="project" value="InterPro"/>
</dbReference>
<dbReference type="PRINTS" id="PR00800">
    <property type="entry name" value="YHDCRBOXLASE"/>
</dbReference>
<gene>
    <name evidence="13 15" type="primary">basl-1</name>
    <name evidence="15" type="ORF">C05D2.3</name>
    <name evidence="13" type="ORF">CELE_C05D2.3</name>
</gene>
<dbReference type="Gene3D" id="1.20.1340.10">
    <property type="entry name" value="dopa decarboxylase, N-terminal domain"/>
    <property type="match status" value="1"/>
</dbReference>
<dbReference type="EMBL" id="BX284603">
    <property type="protein sequence ID" value="CCD63121.1"/>
    <property type="molecule type" value="Genomic_DNA"/>
</dbReference>
<evidence type="ECO:0000256" key="3">
    <source>
        <dbReference type="ARBA" id="ARBA00011738"/>
    </source>
</evidence>
<dbReference type="eggNOG" id="KOG0628">
    <property type="taxonomic scope" value="Eukaryota"/>
</dbReference>
<sequence>MDSAKLRVEGKKMIEIVANYWDGIRTRKPIPDVKPGYIEKSVPSNPPTTPESWEKVFGDLEKVIFNGSSHWNHPHFFAYFSAGIGYHSILADIISSGLGSVGFTWIACPPITELEKITLDWLVDLTSLPVEFKNSHPGHGCGIIQSSASDSTLIAIMTARAAKVEFIKQNPSTFQWLINSTSEHLRSISYWTPVNRTIHDSTDIITPYYHDPRVFKNFVMYFTDQAHSSVEKGAMLAGVRFRKLRSVRGYMENYEMDSKILIDAIEQDRSRGFIPFMVALTVGTTATCAADDVEKIGQICQKEGLYLHGAFAFCDEFKYLVNGLKYVDSYNTDLHKAGMINFDCCPLWFKNGTYASRYYNVDPVYLAHEYQSSNMDYRHLEVPLGRRFRSLKVWFTMRNMGVEKIREYQRKTVSLALLFTKIIVEGDKFELFTPPHLGMATFRLKNHTNSDNERLLQAINRDRRIHLGISMVHGVYVLRFCVGSPLTNEEDVHFTKSVIFEIAHFLFEA</sequence>
<dbReference type="PhylomeDB" id="O45138"/>
<dbReference type="GO" id="GO:0030170">
    <property type="term" value="F:pyridoxal phosphate binding"/>
    <property type="evidence" value="ECO:0007669"/>
    <property type="project" value="InterPro"/>
</dbReference>
<dbReference type="Proteomes" id="UP000001940">
    <property type="component" value="Chromosome III"/>
</dbReference>
<evidence type="ECO:0000313" key="15">
    <source>
        <dbReference type="WormBase" id="C05D2.3"/>
    </source>
</evidence>
<dbReference type="GO" id="GO:0042427">
    <property type="term" value="P:serotonin biosynthetic process"/>
    <property type="evidence" value="ECO:0000318"/>
    <property type="project" value="GO_Central"/>
</dbReference>
<dbReference type="GO" id="GO:0005737">
    <property type="term" value="C:cytoplasm"/>
    <property type="evidence" value="ECO:0000318"/>
    <property type="project" value="GO_Central"/>
</dbReference>
<dbReference type="HOGENOM" id="CLU_011856_3_0_1"/>
<evidence type="ECO:0000256" key="11">
    <source>
        <dbReference type="PIRSR" id="PIRSR602129-50"/>
    </source>
</evidence>
<dbReference type="Pfam" id="PF00282">
    <property type="entry name" value="Pyridoxal_deC"/>
    <property type="match status" value="2"/>
</dbReference>
<dbReference type="InterPro" id="IPR015424">
    <property type="entry name" value="PyrdxlP-dep_Trfase"/>
</dbReference>
<evidence type="ECO:0000256" key="4">
    <source>
        <dbReference type="ARBA" id="ARBA00022584"/>
    </source>
</evidence>
<dbReference type="InParanoid" id="O45138"/>
<keyword evidence="4" id="KW-0127">Catecholamine biosynthesis</keyword>
<evidence type="ECO:0000256" key="12">
    <source>
        <dbReference type="RuleBase" id="RU000382"/>
    </source>
</evidence>
<evidence type="ECO:0000256" key="9">
    <source>
        <dbReference type="ARBA" id="ARBA00040968"/>
    </source>
</evidence>
<evidence type="ECO:0000256" key="7">
    <source>
        <dbReference type="ARBA" id="ARBA00023239"/>
    </source>
</evidence>
<dbReference type="AlphaFoldDB" id="O45138"/>
<dbReference type="CTD" id="175779"/>
<dbReference type="GO" id="GO:0004058">
    <property type="term" value="F:aromatic-L-amino-acid decarboxylase activity"/>
    <property type="evidence" value="ECO:0000318"/>
    <property type="project" value="GO_Central"/>
</dbReference>
<dbReference type="PaxDb" id="6239-C05D2.3"/>
<dbReference type="PANTHER" id="PTHR11999:SF167">
    <property type="entry name" value="AROMATIC-L-AMINO-ACID DECARBOXYLASE"/>
    <property type="match status" value="1"/>
</dbReference>
<evidence type="ECO:0000256" key="6">
    <source>
        <dbReference type="ARBA" id="ARBA00022898"/>
    </source>
</evidence>
<evidence type="ECO:0000256" key="5">
    <source>
        <dbReference type="ARBA" id="ARBA00022793"/>
    </source>
</evidence>
<comment type="cofactor">
    <cofactor evidence="1 11 12">
        <name>pyridoxal 5'-phosphate</name>
        <dbReference type="ChEBI" id="CHEBI:597326"/>
    </cofactor>
</comment>
<dbReference type="PANTHER" id="PTHR11999">
    <property type="entry name" value="GROUP II PYRIDOXAL-5-PHOSPHATE DECARBOXYLASE"/>
    <property type="match status" value="1"/>
</dbReference>
<dbReference type="AGR" id="WB:WBGene00015467"/>
<dbReference type="SMR" id="O45138"/>
<dbReference type="Bgee" id="WBGene00015467">
    <property type="expression patterns" value="Expressed in material anatomical entity and 2 other cell types or tissues"/>
</dbReference>
<proteinExistence type="inferred from homology"/>
<dbReference type="GO" id="GO:0042423">
    <property type="term" value="P:catecholamine biosynthetic process"/>
    <property type="evidence" value="ECO:0007669"/>
    <property type="project" value="UniProtKB-KW"/>
</dbReference>
<reference evidence="13 14" key="1">
    <citation type="journal article" date="1998" name="Science">
        <title>Genome sequence of the nematode C. elegans: a platform for investigating biology.</title>
        <authorList>
            <consortium name="The C. elegans sequencing consortium"/>
            <person name="Sulson J.E."/>
            <person name="Waterston R."/>
        </authorList>
    </citation>
    <scope>NUCLEOTIDE SEQUENCE [LARGE SCALE GENOMIC DNA]</scope>
    <source>
        <strain evidence="13 14">Bristol N2</strain>
    </source>
</reference>
<keyword evidence="5" id="KW-0210">Decarboxylase</keyword>
<comment type="subunit">
    <text evidence="3">Homodimer.</text>
</comment>
<dbReference type="WormBase" id="C05D2.3">
    <property type="protein sequence ID" value="CE29022"/>
    <property type="gene ID" value="WBGene00015467"/>
    <property type="gene designation" value="basl-1"/>
</dbReference>
<protein>
    <recommendedName>
        <fullName evidence="9">Aromatic-L-amino-acid decarboxylase</fullName>
        <ecNumber evidence="8">4.1.1.28</ecNumber>
    </recommendedName>
    <alternativeName>
        <fullName evidence="10">DOPA decarboxylase</fullName>
    </alternativeName>
</protein>
<dbReference type="InterPro" id="IPR002129">
    <property type="entry name" value="PyrdxlP-dep_de-COase"/>
</dbReference>
<dbReference type="UCSC" id="C05D2.3">
    <property type="organism name" value="c. elegans"/>
</dbReference>
<dbReference type="RefSeq" id="NP_498210.1">
    <property type="nucleotide sequence ID" value="NM_065809.5"/>
</dbReference>
<keyword evidence="6 11" id="KW-0663">Pyridoxal phosphate</keyword>
<evidence type="ECO:0000256" key="8">
    <source>
        <dbReference type="ARBA" id="ARBA00038886"/>
    </source>
</evidence>
<evidence type="ECO:0000313" key="13">
    <source>
        <dbReference type="EMBL" id="CCD63121.1"/>
    </source>
</evidence>
<dbReference type="GO" id="GO:0006584">
    <property type="term" value="P:catecholamine metabolic process"/>
    <property type="evidence" value="ECO:0000318"/>
    <property type="project" value="GO_Central"/>
</dbReference>
<dbReference type="FunCoup" id="O45138">
    <property type="interactions" value="81"/>
</dbReference>
<feature type="modified residue" description="N6-(pyridoxal phosphate)lysine" evidence="11">
    <location>
        <position position="336"/>
    </location>
</feature>
<evidence type="ECO:0000256" key="1">
    <source>
        <dbReference type="ARBA" id="ARBA00001933"/>
    </source>
</evidence>
<dbReference type="GeneID" id="175779"/>
<dbReference type="PIR" id="T32991">
    <property type="entry name" value="T32991"/>
</dbReference>
<dbReference type="KEGG" id="cel:CELE_C05D2.3"/>
<name>O45138_CAEEL</name>
<dbReference type="Gene3D" id="3.40.640.10">
    <property type="entry name" value="Type I PLP-dependent aspartate aminotransferase-like (Major domain)"/>
    <property type="match status" value="1"/>
</dbReference>
<keyword evidence="7 12" id="KW-0456">Lyase</keyword>
<keyword evidence="14" id="KW-1185">Reference proteome</keyword>
<dbReference type="GO" id="GO:0019752">
    <property type="term" value="P:carboxylic acid metabolic process"/>
    <property type="evidence" value="ECO:0007669"/>
    <property type="project" value="InterPro"/>
</dbReference>
<evidence type="ECO:0000256" key="10">
    <source>
        <dbReference type="ARBA" id="ARBA00041275"/>
    </source>
</evidence>
<dbReference type="Gene3D" id="3.90.1150.10">
    <property type="entry name" value="Aspartate Aminotransferase, domain 1"/>
    <property type="match status" value="1"/>
</dbReference>
<dbReference type="InterPro" id="IPR010977">
    <property type="entry name" value="Aromatic_deC"/>
</dbReference>
<dbReference type="EC" id="4.1.1.28" evidence="8"/>
<dbReference type="STRING" id="6239.C05D2.3.1"/>
<evidence type="ECO:0000313" key="14">
    <source>
        <dbReference type="Proteomes" id="UP000001940"/>
    </source>
</evidence>